<evidence type="ECO:0000313" key="5">
    <source>
        <dbReference type="EMBL" id="CAB5228060.1"/>
    </source>
</evidence>
<feature type="transmembrane region" description="Helical" evidence="1">
    <location>
        <begin position="64"/>
        <end position="84"/>
    </location>
</feature>
<protein>
    <submittedName>
        <fullName evidence="4">Uncharacterized protein</fullName>
    </submittedName>
</protein>
<sequence length="166" mass="17691">MTFINKINVKAIVLGHLETLKDAETGSRANDVTLFYLMPLAASGTCAALGITLTANAIDVLTNALAIMAGLLFNLLVVLQGLSASPARPRNERVRAFTKEVYNNIAYAIIASLSALVPLVIAAGSESPQRSFVIASAVAIALVVHFALTMFMVLKRMHAMLSSEFQ</sequence>
<name>A0A6J5SEP8_9CAUD</name>
<proteinExistence type="predicted"/>
<keyword evidence="1" id="KW-0472">Membrane</keyword>
<dbReference type="EMBL" id="LR797391">
    <property type="protein sequence ID" value="CAB4212626.1"/>
    <property type="molecule type" value="Genomic_DNA"/>
</dbReference>
<dbReference type="EMBL" id="LR798380">
    <property type="protein sequence ID" value="CAB5228060.1"/>
    <property type="molecule type" value="Genomic_DNA"/>
</dbReference>
<organism evidence="4">
    <name type="scientific">uncultured Caudovirales phage</name>
    <dbReference type="NCBI Taxonomy" id="2100421"/>
    <lineage>
        <taxon>Viruses</taxon>
        <taxon>Duplodnaviria</taxon>
        <taxon>Heunggongvirae</taxon>
        <taxon>Uroviricota</taxon>
        <taxon>Caudoviricetes</taxon>
        <taxon>Peduoviridae</taxon>
        <taxon>Maltschvirus</taxon>
        <taxon>Maltschvirus maltsch</taxon>
    </lineage>
</organism>
<feature type="transmembrane region" description="Helical" evidence="1">
    <location>
        <begin position="105"/>
        <end position="125"/>
    </location>
</feature>
<feature type="transmembrane region" description="Helical" evidence="1">
    <location>
        <begin position="131"/>
        <end position="154"/>
    </location>
</feature>
<keyword evidence="1" id="KW-1133">Transmembrane helix</keyword>
<evidence type="ECO:0000313" key="3">
    <source>
        <dbReference type="EMBL" id="CAB4199550.1"/>
    </source>
</evidence>
<reference evidence="4" key="1">
    <citation type="submission" date="2020-05" db="EMBL/GenBank/DDBJ databases">
        <authorList>
            <person name="Chiriac C."/>
            <person name="Salcher M."/>
            <person name="Ghai R."/>
            <person name="Kavagutti S V."/>
        </authorList>
    </citation>
    <scope>NUCLEOTIDE SEQUENCE</scope>
</reference>
<gene>
    <name evidence="3" type="ORF">UFOVP1331_60</name>
    <name evidence="4" type="ORF">UFOVP1442_15</name>
    <name evidence="5" type="ORF">UFOVP1535_36</name>
    <name evidence="2" type="ORF">UFOVP998_61</name>
</gene>
<evidence type="ECO:0000313" key="4">
    <source>
        <dbReference type="EMBL" id="CAB4212626.1"/>
    </source>
</evidence>
<evidence type="ECO:0000256" key="1">
    <source>
        <dbReference type="SAM" id="Phobius"/>
    </source>
</evidence>
<dbReference type="EMBL" id="LR796948">
    <property type="protein sequence ID" value="CAB4177481.1"/>
    <property type="molecule type" value="Genomic_DNA"/>
</dbReference>
<evidence type="ECO:0000313" key="2">
    <source>
        <dbReference type="EMBL" id="CAB4177481.1"/>
    </source>
</evidence>
<keyword evidence="1" id="KW-0812">Transmembrane</keyword>
<accession>A0A6J5SEP8</accession>
<feature type="transmembrane region" description="Helical" evidence="1">
    <location>
        <begin position="34"/>
        <end position="58"/>
    </location>
</feature>
<dbReference type="EMBL" id="LR797287">
    <property type="protein sequence ID" value="CAB4199550.1"/>
    <property type="molecule type" value="Genomic_DNA"/>
</dbReference>